<dbReference type="GO" id="GO:0000976">
    <property type="term" value="F:transcription cis-regulatory region binding"/>
    <property type="evidence" value="ECO:0007669"/>
    <property type="project" value="TreeGrafter"/>
</dbReference>
<dbReference type="EMBL" id="JACDXJ010000001">
    <property type="protein sequence ID" value="MBA1156016.1"/>
    <property type="molecule type" value="Genomic_DNA"/>
</dbReference>
<dbReference type="InterPro" id="IPR018060">
    <property type="entry name" value="HTH_AraC"/>
</dbReference>
<dbReference type="InterPro" id="IPR032687">
    <property type="entry name" value="AraC-type_N"/>
</dbReference>
<evidence type="ECO:0000313" key="5">
    <source>
        <dbReference type="EMBL" id="MBA1156016.1"/>
    </source>
</evidence>
<reference evidence="5 6" key="1">
    <citation type="submission" date="2020-07" db="EMBL/GenBank/DDBJ databases">
        <title>Draft genome and description of Microvirga mediterraneensis Marseille-Q2068 sp. nov.</title>
        <authorList>
            <person name="Boxberger M."/>
        </authorList>
    </citation>
    <scope>NUCLEOTIDE SEQUENCE [LARGE SCALE GENOMIC DNA]</scope>
    <source>
        <strain evidence="5 6">Marseille-Q2068</strain>
    </source>
</reference>
<evidence type="ECO:0000313" key="6">
    <source>
        <dbReference type="Proteomes" id="UP000572984"/>
    </source>
</evidence>
<organism evidence="5 6">
    <name type="scientific">Microvirga mediterraneensis</name>
    <dbReference type="NCBI Taxonomy" id="2754695"/>
    <lineage>
        <taxon>Bacteria</taxon>
        <taxon>Pseudomonadati</taxon>
        <taxon>Pseudomonadota</taxon>
        <taxon>Alphaproteobacteria</taxon>
        <taxon>Hyphomicrobiales</taxon>
        <taxon>Methylobacteriaceae</taxon>
        <taxon>Microvirga</taxon>
    </lineage>
</organism>
<evidence type="ECO:0000256" key="3">
    <source>
        <dbReference type="ARBA" id="ARBA00023163"/>
    </source>
</evidence>
<dbReference type="InterPro" id="IPR009057">
    <property type="entry name" value="Homeodomain-like_sf"/>
</dbReference>
<dbReference type="PANTHER" id="PTHR47894:SF4">
    <property type="entry name" value="HTH-TYPE TRANSCRIPTIONAL REGULATOR GADX"/>
    <property type="match status" value="1"/>
</dbReference>
<keyword evidence="3" id="KW-0804">Transcription</keyword>
<name>A0A838BNI8_9HYPH</name>
<dbReference type="PANTHER" id="PTHR47894">
    <property type="entry name" value="HTH-TYPE TRANSCRIPTIONAL REGULATOR GADX"/>
    <property type="match status" value="1"/>
</dbReference>
<accession>A0A838BNI8</accession>
<proteinExistence type="predicted"/>
<dbReference type="PRINTS" id="PR00032">
    <property type="entry name" value="HTHARAC"/>
</dbReference>
<feature type="domain" description="HTH araC/xylS-type" evidence="4">
    <location>
        <begin position="238"/>
        <end position="336"/>
    </location>
</feature>
<dbReference type="Proteomes" id="UP000572984">
    <property type="component" value="Unassembled WGS sequence"/>
</dbReference>
<dbReference type="PROSITE" id="PS01124">
    <property type="entry name" value="HTH_ARAC_FAMILY_2"/>
    <property type="match status" value="1"/>
</dbReference>
<evidence type="ECO:0000259" key="4">
    <source>
        <dbReference type="PROSITE" id="PS01124"/>
    </source>
</evidence>
<dbReference type="Pfam" id="PF12625">
    <property type="entry name" value="Arabinose_bd"/>
    <property type="match status" value="1"/>
</dbReference>
<comment type="caution">
    <text evidence="5">The sequence shown here is derived from an EMBL/GenBank/DDBJ whole genome shotgun (WGS) entry which is preliminary data.</text>
</comment>
<dbReference type="SMART" id="SM00342">
    <property type="entry name" value="HTH_ARAC"/>
    <property type="match status" value="1"/>
</dbReference>
<sequence>MPAPLMEPLVDGMAWSGFDHAVRHARGGAAAVFQAIDVPLTVIDRPGKRMEFRKYVAFFEVAARLTGDPLFGLRFGAGTRAPRSGLPGYLVMNARSCRDAIRDLAWTLPTLVGGVQVELVEDREPPAILWSIVADIGPATQFTSHANAYFVRMLQAHRGRSWRPIRVLYAMPEPKRADRYREILGCPVLFDAPVNAIEIRRDDLRAEKTDGDPRLHALLSTYAQYLSERDIPAAGFDGLIRMAIRDGITLGQADLSFVAERLKMSRRSLQRALAGRGLSFSELRDDERFALARSLLETADRPIGEIAAHLGYAEVSAFSRAFRHRFGMSPRSARRRASVAPGSA</sequence>
<dbReference type="Pfam" id="PF12833">
    <property type="entry name" value="HTH_18"/>
    <property type="match status" value="1"/>
</dbReference>
<dbReference type="AlphaFoldDB" id="A0A838BNI8"/>
<dbReference type="GO" id="GO:0005829">
    <property type="term" value="C:cytosol"/>
    <property type="evidence" value="ECO:0007669"/>
    <property type="project" value="TreeGrafter"/>
</dbReference>
<dbReference type="SUPFAM" id="SSF46689">
    <property type="entry name" value="Homeodomain-like"/>
    <property type="match status" value="1"/>
</dbReference>
<dbReference type="RefSeq" id="WP_181051606.1">
    <property type="nucleotide sequence ID" value="NZ_JACDXJ010000001.1"/>
</dbReference>
<keyword evidence="2" id="KW-0238">DNA-binding</keyword>
<dbReference type="InterPro" id="IPR020449">
    <property type="entry name" value="Tscrpt_reg_AraC-type_HTH"/>
</dbReference>
<keyword evidence="1" id="KW-0805">Transcription regulation</keyword>
<dbReference type="GO" id="GO:0003700">
    <property type="term" value="F:DNA-binding transcription factor activity"/>
    <property type="evidence" value="ECO:0007669"/>
    <property type="project" value="InterPro"/>
</dbReference>
<keyword evidence="6" id="KW-1185">Reference proteome</keyword>
<evidence type="ECO:0000256" key="1">
    <source>
        <dbReference type="ARBA" id="ARBA00023015"/>
    </source>
</evidence>
<dbReference type="Gene3D" id="1.10.10.60">
    <property type="entry name" value="Homeodomain-like"/>
    <property type="match status" value="1"/>
</dbReference>
<protein>
    <submittedName>
        <fullName evidence="5">AraC family transcriptional regulator ligand-binding domain-containing protein</fullName>
    </submittedName>
</protein>
<gene>
    <name evidence="5" type="ORF">H0S73_07725</name>
</gene>
<evidence type="ECO:0000256" key="2">
    <source>
        <dbReference type="ARBA" id="ARBA00023125"/>
    </source>
</evidence>